<name>A0A8S5TN85_9CAUD</name>
<evidence type="ECO:0000256" key="1">
    <source>
        <dbReference type="SAM" id="MobiDB-lite"/>
    </source>
</evidence>
<proteinExistence type="predicted"/>
<accession>A0A8S5TN85</accession>
<dbReference type="EMBL" id="BK032863">
    <property type="protein sequence ID" value="DAF64597.1"/>
    <property type="molecule type" value="Genomic_DNA"/>
</dbReference>
<feature type="compositionally biased region" description="Acidic residues" evidence="1">
    <location>
        <begin position="49"/>
        <end position="64"/>
    </location>
</feature>
<organism evidence="2">
    <name type="scientific">Siphoviridae sp. ctFH16</name>
    <dbReference type="NCBI Taxonomy" id="2827817"/>
    <lineage>
        <taxon>Viruses</taxon>
        <taxon>Duplodnaviria</taxon>
        <taxon>Heunggongvirae</taxon>
        <taxon>Uroviricota</taxon>
        <taxon>Caudoviricetes</taxon>
    </lineage>
</organism>
<reference evidence="2" key="1">
    <citation type="journal article" date="2021" name="Proc. Natl. Acad. Sci. U.S.A.">
        <title>A Catalog of Tens of Thousands of Viruses from Human Metagenomes Reveals Hidden Associations with Chronic Diseases.</title>
        <authorList>
            <person name="Tisza M.J."/>
            <person name="Buck C.B."/>
        </authorList>
    </citation>
    <scope>NUCLEOTIDE SEQUENCE</scope>
    <source>
        <strain evidence="2">CtFH16</strain>
    </source>
</reference>
<sequence length="73" mass="8198">MNAKVIQDCIYQNTFYKEGDIVTGSDNELQEILDFGYAEVYDGPIEAPVVEEEPVEETPIEEPESDGKKTAKK</sequence>
<evidence type="ECO:0000313" key="2">
    <source>
        <dbReference type="EMBL" id="DAF64597.1"/>
    </source>
</evidence>
<feature type="region of interest" description="Disordered" evidence="1">
    <location>
        <begin position="49"/>
        <end position="73"/>
    </location>
</feature>
<protein>
    <submittedName>
        <fullName evidence="2">Uncharacterized protein</fullName>
    </submittedName>
</protein>